<keyword evidence="1" id="KW-0328">Glycosyltransferase</keyword>
<protein>
    <submittedName>
        <fullName evidence="3">Glycosyltransferase family 34 protein</fullName>
    </submittedName>
</protein>
<evidence type="ECO:0000313" key="3">
    <source>
        <dbReference type="EMBL" id="QDF45892.1"/>
    </source>
</evidence>
<dbReference type="GO" id="GO:0016020">
    <property type="term" value="C:membrane"/>
    <property type="evidence" value="ECO:0007669"/>
    <property type="project" value="InterPro"/>
</dbReference>
<proteinExistence type="predicted"/>
<dbReference type="EMBL" id="MH918795">
    <property type="protein sequence ID" value="QDF45892.1"/>
    <property type="molecule type" value="Genomic_DNA"/>
</dbReference>
<dbReference type="GO" id="GO:0006487">
    <property type="term" value="P:protein N-linked glycosylation"/>
    <property type="evidence" value="ECO:0007669"/>
    <property type="project" value="TreeGrafter"/>
</dbReference>
<dbReference type="GO" id="GO:0016757">
    <property type="term" value="F:glycosyltransferase activity"/>
    <property type="evidence" value="ECO:0007669"/>
    <property type="project" value="UniProtKB-KW"/>
</dbReference>
<dbReference type="PANTHER" id="PTHR31306">
    <property type="entry name" value="ALPHA-1,6-MANNOSYLTRANSFERASE MNN11-RELATED"/>
    <property type="match status" value="1"/>
</dbReference>
<dbReference type="InterPro" id="IPR008630">
    <property type="entry name" value="Glyco_trans_34"/>
</dbReference>
<dbReference type="Gene3D" id="3.90.550.10">
    <property type="entry name" value="Spore Coat Polysaccharide Biosynthesis Protein SpsA, Chain A"/>
    <property type="match status" value="1"/>
</dbReference>
<evidence type="ECO:0000313" key="4">
    <source>
        <dbReference type="Proteomes" id="UP000317856"/>
    </source>
</evidence>
<dbReference type="InterPro" id="IPR029044">
    <property type="entry name" value="Nucleotide-diphossugar_trans"/>
</dbReference>
<sequence length="245" mass="28667">MKIAVCGISIGSEYNNKQWVKYALNNHKKYCAIHNYDYIIRTNSKTNRAPTWEKIDIIKELILTNKYDYIFWMDTDSIFTNFSIKIENIINNVGLNYNFIFSGDTNIINAGHFIFKSCEWSLKELDKIWTIFPANYGMSGDNAAFSVWLSGGNGSMTHEEQKKYYEMVDKGYVDVYEKYRIESGIAQDYICKELFEFCKLIPKKLINSYVADYQKGDFILHAVNSNDNNRNNLFSYIENNNLIVY</sequence>
<keyword evidence="4" id="KW-1185">Reference proteome</keyword>
<dbReference type="PANTHER" id="PTHR31306:SF4">
    <property type="entry name" value="ALPHA-1,2-GALACTOSYLTRANSFERASE"/>
    <property type="match status" value="1"/>
</dbReference>
<dbReference type="Pfam" id="PF05637">
    <property type="entry name" value="Glyco_transf_34"/>
    <property type="match status" value="1"/>
</dbReference>
<evidence type="ECO:0000256" key="1">
    <source>
        <dbReference type="ARBA" id="ARBA00022676"/>
    </source>
</evidence>
<accession>A0A4Y6GR74</accession>
<name>A0A4Y6GR74_9VIRU</name>
<organism evidence="3">
    <name type="scientific">Chrysochromulina parva virus BQ2</name>
    <dbReference type="NCBI Taxonomy" id="3070831"/>
    <lineage>
        <taxon>Viruses</taxon>
        <taxon>Varidnaviria</taxon>
        <taxon>Bamfordvirae</taxon>
        <taxon>Nucleocytoviricota</taxon>
        <taxon>Megaviricetes</taxon>
        <taxon>Imitervirales</taxon>
        <taxon>Mesomimiviridae</taxon>
        <taxon>Tethysvirus</taxon>
        <taxon>Tethysvirus ontarioense</taxon>
    </lineage>
</organism>
<keyword evidence="2" id="KW-0808">Transferase</keyword>
<evidence type="ECO:0000256" key="2">
    <source>
        <dbReference type="ARBA" id="ARBA00022679"/>
    </source>
</evidence>
<dbReference type="Proteomes" id="UP000317856">
    <property type="component" value="Segment"/>
</dbReference>
<reference evidence="3" key="1">
    <citation type="journal article" date="2019" name="Front. Microbiol.">
        <title>Genome and Environmental Activity of a Chrysochromulina parva Virus and Its Virophages.</title>
        <authorList>
            <person name="Stough J.M.A."/>
            <person name="Yutin N."/>
            <person name="Chaban Y.V."/>
            <person name="Moniruzzaman M."/>
            <person name="Gann E.R."/>
            <person name="Pound H.L."/>
            <person name="Steffen M.M."/>
            <person name="Black J.N."/>
            <person name="Koonin E.V."/>
            <person name="Wilhelm S.W."/>
            <person name="Short S.M."/>
        </authorList>
    </citation>
    <scope>NUCLEOTIDE SEQUENCE [LARGE SCALE GENOMIC DNA]</scope>
    <source>
        <strain evidence="3">BQ2</strain>
    </source>
</reference>